<dbReference type="RefSeq" id="WP_092861971.1">
    <property type="nucleotide sequence ID" value="NZ_FOQH01000008.1"/>
</dbReference>
<reference evidence="2 3" key="1">
    <citation type="submission" date="2016-10" db="EMBL/GenBank/DDBJ databases">
        <authorList>
            <person name="de Groot N.N."/>
        </authorList>
    </citation>
    <scope>NUCLEOTIDE SEQUENCE [LARGE SCALE GENOMIC DNA]</scope>
    <source>
        <strain evidence="2 3">CGMCC 1.11030</strain>
    </source>
</reference>
<dbReference type="AlphaFoldDB" id="A0A1I3JZM0"/>
<gene>
    <name evidence="2" type="ORF">SAMN05216258_108234</name>
</gene>
<dbReference type="InterPro" id="IPR022584">
    <property type="entry name" value="DUF2937"/>
</dbReference>
<accession>A0A1I3JZM0</accession>
<protein>
    <recommendedName>
        <fullName evidence="4">DUF2937 family protein</fullName>
    </recommendedName>
</protein>
<dbReference type="EMBL" id="FOQH01000008">
    <property type="protein sequence ID" value="SFI65739.1"/>
    <property type="molecule type" value="Genomic_DNA"/>
</dbReference>
<evidence type="ECO:0000313" key="3">
    <source>
        <dbReference type="Proteomes" id="UP000199377"/>
    </source>
</evidence>
<dbReference type="OrthoDB" id="193051at2"/>
<organism evidence="2 3">
    <name type="scientific">Albimonas pacifica</name>
    <dbReference type="NCBI Taxonomy" id="1114924"/>
    <lineage>
        <taxon>Bacteria</taxon>
        <taxon>Pseudomonadati</taxon>
        <taxon>Pseudomonadota</taxon>
        <taxon>Alphaproteobacteria</taxon>
        <taxon>Rhodobacterales</taxon>
        <taxon>Paracoccaceae</taxon>
        <taxon>Albimonas</taxon>
    </lineage>
</organism>
<sequence length="166" mass="17214">MFGRLIAYGFAGGGAAAGSQAPAYAQQYVQRLGGAVAELERSVAEYEALAARQGQTLQAWVGSMQGNAPVADMKTAIAGQVARLAQLKADLAALSSGDWSPQALLPHLARFGDPGIQEGTWESFQPGMQFTAAGLMWIGLGAATGLLLAAVLRALGARLFGRRRPA</sequence>
<keyword evidence="1" id="KW-0472">Membrane</keyword>
<dbReference type="Pfam" id="PF11157">
    <property type="entry name" value="DUF2937"/>
    <property type="match status" value="1"/>
</dbReference>
<name>A0A1I3JZM0_9RHOB</name>
<keyword evidence="1" id="KW-0812">Transmembrane</keyword>
<keyword evidence="1" id="KW-1133">Transmembrane helix</keyword>
<keyword evidence="3" id="KW-1185">Reference proteome</keyword>
<feature type="transmembrane region" description="Helical" evidence="1">
    <location>
        <begin position="134"/>
        <end position="155"/>
    </location>
</feature>
<evidence type="ECO:0000256" key="1">
    <source>
        <dbReference type="SAM" id="Phobius"/>
    </source>
</evidence>
<evidence type="ECO:0000313" key="2">
    <source>
        <dbReference type="EMBL" id="SFI65739.1"/>
    </source>
</evidence>
<dbReference type="Proteomes" id="UP000199377">
    <property type="component" value="Unassembled WGS sequence"/>
</dbReference>
<dbReference type="STRING" id="1114924.SAMN05216258_108234"/>
<evidence type="ECO:0008006" key="4">
    <source>
        <dbReference type="Google" id="ProtNLM"/>
    </source>
</evidence>
<proteinExistence type="predicted"/>